<dbReference type="GO" id="GO:0051301">
    <property type="term" value="P:cell division"/>
    <property type="evidence" value="ECO:0007669"/>
    <property type="project" value="UniProtKB-KW"/>
</dbReference>
<name>A0ABV4CYR5_9BACT</name>
<dbReference type="EMBL" id="JBCLPP010000055">
    <property type="protein sequence ID" value="MEY8246553.1"/>
    <property type="molecule type" value="Genomic_DNA"/>
</dbReference>
<sequence>MKDKLNITIKVADLAHIGMQVTRKDEEAVRLAEYYVNRVWSKWMGDKPQDKTSKDVLGMVAVHFAKLYVLEQRKNENTDEVLRKFEEELDRILLKVE</sequence>
<organism evidence="1 2">
    <name type="scientific">Heminiphilus faecis</name>
    <dbReference type="NCBI Taxonomy" id="2601703"/>
    <lineage>
        <taxon>Bacteria</taxon>
        <taxon>Pseudomonadati</taxon>
        <taxon>Bacteroidota</taxon>
        <taxon>Bacteroidia</taxon>
        <taxon>Bacteroidales</taxon>
        <taxon>Muribaculaceae</taxon>
        <taxon>Heminiphilus</taxon>
    </lineage>
</organism>
<reference evidence="1 2" key="1">
    <citation type="submission" date="2024-03" db="EMBL/GenBank/DDBJ databases">
        <title>Mouse gut bacterial collection (mGBC) of GemPharmatech.</title>
        <authorList>
            <person name="He Y."/>
            <person name="Dong L."/>
            <person name="Wu D."/>
            <person name="Gao X."/>
            <person name="Lin Z."/>
        </authorList>
    </citation>
    <scope>NUCLEOTIDE SEQUENCE [LARGE SCALE GENOMIC DNA]</scope>
    <source>
        <strain evidence="1 2">54-13</strain>
    </source>
</reference>
<proteinExistence type="predicted"/>
<protein>
    <submittedName>
        <fullName evidence="1">Cell division protein ZapA</fullName>
    </submittedName>
</protein>
<gene>
    <name evidence="1" type="primary">zapA</name>
    <name evidence="1" type="ORF">AAK873_13165</name>
</gene>
<keyword evidence="1" id="KW-0132">Cell division</keyword>
<keyword evidence="2" id="KW-1185">Reference proteome</keyword>
<keyword evidence="1" id="KW-0131">Cell cycle</keyword>
<comment type="caution">
    <text evidence="1">The sequence shown here is derived from an EMBL/GenBank/DDBJ whole genome shotgun (WGS) entry which is preliminary data.</text>
</comment>
<dbReference type="Proteomes" id="UP001565200">
    <property type="component" value="Unassembled WGS sequence"/>
</dbReference>
<evidence type="ECO:0000313" key="2">
    <source>
        <dbReference type="Proteomes" id="UP001565200"/>
    </source>
</evidence>
<accession>A0ABV4CYR5</accession>
<dbReference type="RefSeq" id="WP_121699900.1">
    <property type="nucleotide sequence ID" value="NZ_JBCLPP010000055.1"/>
</dbReference>
<evidence type="ECO:0000313" key="1">
    <source>
        <dbReference type="EMBL" id="MEY8246553.1"/>
    </source>
</evidence>